<dbReference type="InParanoid" id="A0A804ILQ1"/>
<evidence type="ECO:0008006" key="11">
    <source>
        <dbReference type="Google" id="ProtNLM"/>
    </source>
</evidence>
<keyword evidence="10" id="KW-1185">Reference proteome</keyword>
<keyword evidence="4" id="KW-0964">Secreted</keyword>
<dbReference type="AlphaFoldDB" id="A0A804ILQ1"/>
<protein>
    <recommendedName>
        <fullName evidence="11">Polygalacturonase</fullName>
    </recommendedName>
</protein>
<accession>A0A804ILQ1</accession>
<dbReference type="InterPro" id="IPR011050">
    <property type="entry name" value="Pectin_lyase_fold/virulence"/>
</dbReference>
<dbReference type="InterPro" id="IPR006626">
    <property type="entry name" value="PbH1"/>
</dbReference>
<dbReference type="Proteomes" id="UP000012960">
    <property type="component" value="Unplaced"/>
</dbReference>
<comment type="subcellular location">
    <subcellularLocation>
        <location evidence="1">Secreted</location>
        <location evidence="1">Cell wall</location>
    </subcellularLocation>
</comment>
<name>A0A804ILQ1_MUSAM</name>
<evidence type="ECO:0000256" key="5">
    <source>
        <dbReference type="ARBA" id="ARBA00022801"/>
    </source>
</evidence>
<dbReference type="OMA" id="ANCINAF"/>
<dbReference type="GO" id="GO:0005975">
    <property type="term" value="P:carbohydrate metabolic process"/>
    <property type="evidence" value="ECO:0007669"/>
    <property type="project" value="InterPro"/>
</dbReference>
<keyword evidence="3" id="KW-0134">Cell wall</keyword>
<dbReference type="PANTHER" id="PTHR31375">
    <property type="match status" value="1"/>
</dbReference>
<evidence type="ECO:0000256" key="7">
    <source>
        <dbReference type="ARBA" id="ARBA00023316"/>
    </source>
</evidence>
<evidence type="ECO:0000256" key="2">
    <source>
        <dbReference type="ARBA" id="ARBA00008834"/>
    </source>
</evidence>
<dbReference type="GO" id="GO:0004650">
    <property type="term" value="F:polygalacturonase activity"/>
    <property type="evidence" value="ECO:0007669"/>
    <property type="project" value="InterPro"/>
</dbReference>
<evidence type="ECO:0000256" key="3">
    <source>
        <dbReference type="ARBA" id="ARBA00022512"/>
    </source>
</evidence>
<dbReference type="Pfam" id="PF00295">
    <property type="entry name" value="Glyco_hydro_28"/>
    <property type="match status" value="1"/>
</dbReference>
<evidence type="ECO:0000256" key="1">
    <source>
        <dbReference type="ARBA" id="ARBA00004191"/>
    </source>
</evidence>
<dbReference type="SUPFAM" id="SSF51126">
    <property type="entry name" value="Pectin lyase-like"/>
    <property type="match status" value="1"/>
</dbReference>
<proteinExistence type="inferred from homology"/>
<comment type="similarity">
    <text evidence="2 8">Belongs to the glycosyl hydrolase 28 family.</text>
</comment>
<reference evidence="9" key="1">
    <citation type="submission" date="2021-05" db="UniProtKB">
        <authorList>
            <consortium name="EnsemblPlants"/>
        </authorList>
    </citation>
    <scope>IDENTIFICATION</scope>
    <source>
        <strain evidence="9">subsp. malaccensis</strain>
    </source>
</reference>
<dbReference type="InterPro" id="IPR012334">
    <property type="entry name" value="Pectin_lyas_fold"/>
</dbReference>
<keyword evidence="6 8" id="KW-0326">Glycosidase</keyword>
<dbReference type="GO" id="GO:0071555">
    <property type="term" value="P:cell wall organization"/>
    <property type="evidence" value="ECO:0007669"/>
    <property type="project" value="UniProtKB-KW"/>
</dbReference>
<evidence type="ECO:0000256" key="8">
    <source>
        <dbReference type="RuleBase" id="RU361169"/>
    </source>
</evidence>
<evidence type="ECO:0000313" key="9">
    <source>
        <dbReference type="EnsemblPlants" id="Ma04_p06370.1"/>
    </source>
</evidence>
<sequence>MTRENIFSDNRIYSVTDFGAKGDGVTDDTKAFLDTWNATCQSSVSSILLIPAGKTFLLNPIVFQGPCQFYVRVQTLALLFCSRALVAGLRLINSPQMHLVVGFSSAIHITGVTITAPGDSLNTDGIHIQQSRHVIISDSTIGTGDDCISIGTGSFHVNVSWVTCGPGHGISVGSLGMDNSRAEVSDIQVGHCNIFSTMNGVRIKTWQGGYGYAKTIIFENINFTAVMNPIIIDQHYCAAGVCAEKSSAVQVTDVRFIEVRGTSSSQVAINLNCSQNVACTGITIQNVEIQPAQQGGQASSYCFNAHGTVTGVAMPALEKLADRENEIDHHMLEKRVGVSALLHEGREDVVVVPAVSELQLPGLDAKLEPSTCATLHVSVASMATWSHLLNRQTNSRKMKRWRLATAALSKAIAEAFSRRSSASVSGSLPKARPHMLSKQA</sequence>
<dbReference type="Gramene" id="Ma04_t06370.1">
    <property type="protein sequence ID" value="Ma04_p06370.1"/>
    <property type="gene ID" value="Ma04_g06370"/>
</dbReference>
<keyword evidence="7" id="KW-0961">Cell wall biogenesis/degradation</keyword>
<dbReference type="InterPro" id="IPR000743">
    <property type="entry name" value="Glyco_hydro_28"/>
</dbReference>
<evidence type="ECO:0000256" key="4">
    <source>
        <dbReference type="ARBA" id="ARBA00022525"/>
    </source>
</evidence>
<evidence type="ECO:0000256" key="6">
    <source>
        <dbReference type="ARBA" id="ARBA00023295"/>
    </source>
</evidence>
<keyword evidence="5 8" id="KW-0378">Hydrolase</keyword>
<organism evidence="9 10">
    <name type="scientific">Musa acuminata subsp. malaccensis</name>
    <name type="common">Wild banana</name>
    <name type="synonym">Musa malaccensis</name>
    <dbReference type="NCBI Taxonomy" id="214687"/>
    <lineage>
        <taxon>Eukaryota</taxon>
        <taxon>Viridiplantae</taxon>
        <taxon>Streptophyta</taxon>
        <taxon>Embryophyta</taxon>
        <taxon>Tracheophyta</taxon>
        <taxon>Spermatophyta</taxon>
        <taxon>Magnoliopsida</taxon>
        <taxon>Liliopsida</taxon>
        <taxon>Zingiberales</taxon>
        <taxon>Musaceae</taxon>
        <taxon>Musa</taxon>
    </lineage>
</organism>
<dbReference type="EnsemblPlants" id="Ma04_t06370.1">
    <property type="protein sequence ID" value="Ma04_p06370.1"/>
    <property type="gene ID" value="Ma04_g06370"/>
</dbReference>
<dbReference type="SMART" id="SM00710">
    <property type="entry name" value="PbH1"/>
    <property type="match status" value="7"/>
</dbReference>
<dbReference type="Gene3D" id="2.160.20.10">
    <property type="entry name" value="Single-stranded right-handed beta-helix, Pectin lyase-like"/>
    <property type="match status" value="2"/>
</dbReference>
<evidence type="ECO:0000313" key="10">
    <source>
        <dbReference type="Proteomes" id="UP000012960"/>
    </source>
</evidence>